<accession>I3VIE6</accession>
<dbReference type="Gene3D" id="3.40.50.2000">
    <property type="entry name" value="Glycogen Phosphorylase B"/>
    <property type="match status" value="2"/>
</dbReference>
<proteinExistence type="predicted"/>
<sequence>MRVLYLVPSFYPAFYHGGPVISGYHLCNALSENGVELRVLTTDTAGPDRNLPITDFPTMMPARYPVYYCRRLFSVSVAPGILWRMVNMIRWADVVHLVAVYSFPTIPALLVCKLLNKPVVWSPRGSLQRWNRSSRVGLKSIWNCVCRLVAPRRLIIHSTSSEEEVASSEQFRLVEIVTVPNGVDVPSHQASRSSNEKLRLLYLGRLDPIKAIDNLIAACAKLNNGLRSRWSLTIAGTGETSYREKLSRKVADLSLTRQIKLVGEVKEAGREQLFDEADLLILPSHQESFGMAAAEAMARGLPVIVSTNTPWKQVDQVQCGMCVANDSDSLAEAIGKMHQQPLQEMGLKGREWMKREFSWKKRAVEMLEVYEKVQGL</sequence>
<dbReference type="GO" id="GO:0016757">
    <property type="term" value="F:glycosyltransferase activity"/>
    <property type="evidence" value="ECO:0007669"/>
    <property type="project" value="InterPro"/>
</dbReference>
<dbReference type="Pfam" id="PF13439">
    <property type="entry name" value="Glyco_transf_4"/>
    <property type="match status" value="1"/>
</dbReference>
<evidence type="ECO:0000313" key="3">
    <source>
        <dbReference type="EMBL" id="AFK79152.1"/>
    </source>
</evidence>
<protein>
    <submittedName>
        <fullName evidence="3">Glycosyltransferase group 1</fullName>
    </submittedName>
</protein>
<dbReference type="PANTHER" id="PTHR45947">
    <property type="entry name" value="SULFOQUINOVOSYL TRANSFERASE SQD2"/>
    <property type="match status" value="1"/>
</dbReference>
<feature type="domain" description="Glycosyltransferase subfamily 4-like N-terminal" evidence="2">
    <location>
        <begin position="17"/>
        <end position="185"/>
    </location>
</feature>
<evidence type="ECO:0000259" key="2">
    <source>
        <dbReference type="Pfam" id="PF13439"/>
    </source>
</evidence>
<evidence type="ECO:0000259" key="1">
    <source>
        <dbReference type="Pfam" id="PF00534"/>
    </source>
</evidence>
<organism evidence="3">
    <name type="scientific">uncultured bacterium F39-01</name>
    <dbReference type="NCBI Taxonomy" id="1191434"/>
    <lineage>
        <taxon>Bacteria</taxon>
        <taxon>environmental samples</taxon>
    </lineage>
</organism>
<name>I3VIE6_9BACT</name>
<feature type="domain" description="Glycosyl transferase family 1" evidence="1">
    <location>
        <begin position="188"/>
        <end position="341"/>
    </location>
</feature>
<dbReference type="InterPro" id="IPR028098">
    <property type="entry name" value="Glyco_trans_4-like_N"/>
</dbReference>
<dbReference type="InterPro" id="IPR050194">
    <property type="entry name" value="Glycosyltransferase_grp1"/>
</dbReference>
<dbReference type="SUPFAM" id="SSF53756">
    <property type="entry name" value="UDP-Glycosyltransferase/glycogen phosphorylase"/>
    <property type="match status" value="1"/>
</dbReference>
<dbReference type="Pfam" id="PF00534">
    <property type="entry name" value="Glycos_transf_1"/>
    <property type="match status" value="1"/>
</dbReference>
<dbReference type="AlphaFoldDB" id="I3VIE6"/>
<dbReference type="InterPro" id="IPR001296">
    <property type="entry name" value="Glyco_trans_1"/>
</dbReference>
<keyword evidence="3" id="KW-0808">Transferase</keyword>
<dbReference type="PANTHER" id="PTHR45947:SF3">
    <property type="entry name" value="SULFOQUINOVOSYL TRANSFERASE SQD2"/>
    <property type="match status" value="1"/>
</dbReference>
<dbReference type="EMBL" id="JQ970523">
    <property type="protein sequence ID" value="AFK79152.1"/>
    <property type="molecule type" value="Genomic_DNA"/>
</dbReference>
<reference evidence="3" key="1">
    <citation type="submission" date="2012-04" db="EMBL/GenBank/DDBJ databases">
        <title>Characterization of mineral phosphate solubilization trait from soil metagenome.</title>
        <authorList>
            <person name="Chhabra S."/>
            <person name="Brazil D."/>
            <person name="Morrissey J."/>
            <person name="Burke J."/>
            <person name="O'Gara F."/>
            <person name="Dowling D."/>
        </authorList>
    </citation>
    <scope>NUCLEOTIDE SEQUENCE</scope>
</reference>